<dbReference type="Proteomes" id="UP000272117">
    <property type="component" value="Unassembled WGS sequence"/>
</dbReference>
<evidence type="ECO:0000313" key="4">
    <source>
        <dbReference type="Proteomes" id="UP000272117"/>
    </source>
</evidence>
<feature type="chain" id="PRO_5017979159" description="Translocation/assembly module TamB" evidence="2">
    <location>
        <begin position="20"/>
        <end position="1735"/>
    </location>
</feature>
<sequence length="1735" mass="190025">MKHFYLLLIFLLSGLASHAQSYKISADDPAQFALDIRALMAGTKNAAAVQTGTSFEQAWSSGRLSSTQQRKVMDLAQQMLKKKLKSRPHFENFLGTVGASVNLHQYTGANLDQLLNVIEQTLQKQDLKVYEKFLVNTQKFLADKTLYKGPTNSLQAQGGAFAFEYREGTITPATDSGWGTEEPAAPATPAPVAKATTPASATKTAAPAPKPAPKKVAKPVEEDPWAAWDTPKKVTKPKAAKAASSSKKTVTKSAIAKKETPEPVEAEPVPVLVQEYVSAPLPVLAGPVVVVQKADLLFTSAYDSVTIKEATGAVSLANGMYAGTGGKLVWNQLGGDATAEFKNLSFEVAKPAFKAEDVTLTYPAVLENTIHGNLEYRLTRAKANGDNGFPKFISHTNNAKIKRFGSDIKYLGGLSLAGSTVMSAALDGSPSTIWVSESGEQKFRATSRNYTINDSIITAPEAGIALFQGKDSITHPGVKFKYNKEGKRLVLINPEGLYKLTPYYHSYHQIELTTDMAAWNIKEPSIDFSILTAKNEVPAQVNSKEYFTESRFQQIKTISNFHPLYTTVGYGAKIGSKTFYLAQMAEDTKIKKEVLHHALTTLSQGNFLDYDAATGFVRLREKAYHYVDASRNKKDYDYIHLNALSPAGKNATLNLASGDLILRGVESFAFHRDSSVIATPDSQMVRIQKNRNILFNGKVKSTDFSFRGKEFLFDYDGFFIDLAKIDSTVLTTKTKGKDGKEKETPFTLVNRGGKGQAKLYLNRPDNKSGKKKSGGYPALDAISGMTVYFNKPEILGGVYDTSVYFNIPPFKIDSMASTKNNVIGFKGTFNSGGIFPPFETKLAIQPDGALGFSYPVPKAGFAVYGGKGRFTDTLTMDTKGLRGKGVLSYQTATMHSPAFVFFLDSAITEVGKKGSFKEGTVAQGSYPSGTFKAFKMNWHPYQDTLQVHTVGRELMSIFNDRFTYKGMLGFTPSSLFGNGVVENKEVAMKSPLFVFKKGLIHGNKAGMEVASADKKIPALTTYDIFLDFHMDAGYAEYGAETKGKATTEFPFAQYKSSLAAGKWDFKSRKLTLSSGNTDGAESYFYSMKSGDDSLAFKAKSATYDFSNYTLVASGVPYIPVGDSYLIPDSNRVQFLKDAELKTFQKASLAMDSVQKFHQMVKGELHIDNRFGLTGNALYTFANAGGEAYKIKMDKFTWQKPEGGKKDEPKAPNFFLAEGTVKEKDTLFIMPKVRYHGNVGVVSNKKILNFDGFAKMLFSGNESSDWFPYKRDGVNPEDVRLEIKNPALADGTPLKTGIHVNTTSGKIYNTFVSKKQFEDDIDVFEVQGLLSFNKEEKMYKLGDEGRAYGNSYSGNMLQYNDVTKEAKYDGQFNLIRPVKGFKLTTVGTGTGRTDSSRYELDTFMAFDFDAPSKAIESMGAKVAKDVAGLPEGVELNNATLPFKLAAFIGDKGVADFTAATSKGYVPFSKISPKLIHTLVLNQVNLKWSPKNKAWYSVGPISIAGIDKTDVNAKITGHIEIKAGPAGDAVGMYLEVNPYVWYYFNFYEGGLGMTSSDPQFNGEVASKSKGRTVAGGDYTFYPLEDLDRMEFVNYFRKTYLGKEALKAAPQPVYNTFDTAMEEDTDKKSKKKKKGEEVDTGAIPAGFEAPAQAEEAKGKKKKKEAEGDAVPAGFETPVAKPEASKEKDKKKKKEEAVDIVPSGFETPVTEQEDASGKKKKDKKKKAGETQPDIPPVGN</sequence>
<feature type="region of interest" description="Disordered" evidence="1">
    <location>
        <begin position="1614"/>
        <end position="1735"/>
    </location>
</feature>
<reference evidence="3 4" key="1">
    <citation type="submission" date="2018-11" db="EMBL/GenBank/DDBJ databases">
        <title>Rufibacter latericius sp. nov., isolated from water in Baiyang Lake.</title>
        <authorList>
            <person name="Yang Y."/>
        </authorList>
    </citation>
    <scope>NUCLEOTIDE SEQUENCE [LARGE SCALE GENOMIC DNA]</scope>
    <source>
        <strain evidence="3 4">R-22-1c-1</strain>
    </source>
</reference>
<feature type="signal peptide" evidence="2">
    <location>
        <begin position="1"/>
        <end position="19"/>
    </location>
</feature>
<evidence type="ECO:0008006" key="5">
    <source>
        <dbReference type="Google" id="ProtNLM"/>
    </source>
</evidence>
<name>A0A3M9MCV0_9BACT</name>
<feature type="compositionally biased region" description="Low complexity" evidence="1">
    <location>
        <begin position="183"/>
        <end position="207"/>
    </location>
</feature>
<keyword evidence="2" id="KW-0732">Signal</keyword>
<proteinExistence type="predicted"/>
<feature type="compositionally biased region" description="Low complexity" evidence="1">
    <location>
        <begin position="240"/>
        <end position="254"/>
    </location>
</feature>
<evidence type="ECO:0000256" key="2">
    <source>
        <dbReference type="SAM" id="SignalP"/>
    </source>
</evidence>
<evidence type="ECO:0000256" key="1">
    <source>
        <dbReference type="SAM" id="MobiDB-lite"/>
    </source>
</evidence>
<dbReference type="EMBL" id="RJJD01000015">
    <property type="protein sequence ID" value="RNI23391.1"/>
    <property type="molecule type" value="Genomic_DNA"/>
</dbReference>
<comment type="caution">
    <text evidence="3">The sequence shown here is derived from an EMBL/GenBank/DDBJ whole genome shotgun (WGS) entry which is preliminary data.</text>
</comment>
<dbReference type="RefSeq" id="WP_123128315.1">
    <property type="nucleotide sequence ID" value="NZ_RJJD01000015.1"/>
</dbReference>
<gene>
    <name evidence="3" type="ORF">EFB08_17750</name>
</gene>
<dbReference type="OrthoDB" id="1465441at2"/>
<organism evidence="3 4">
    <name type="scientific">Rufibacter latericius</name>
    <dbReference type="NCBI Taxonomy" id="2487040"/>
    <lineage>
        <taxon>Bacteria</taxon>
        <taxon>Pseudomonadati</taxon>
        <taxon>Bacteroidota</taxon>
        <taxon>Cytophagia</taxon>
        <taxon>Cytophagales</taxon>
        <taxon>Hymenobacteraceae</taxon>
        <taxon>Rufibacter</taxon>
    </lineage>
</organism>
<keyword evidence="4" id="KW-1185">Reference proteome</keyword>
<evidence type="ECO:0000313" key="3">
    <source>
        <dbReference type="EMBL" id="RNI23391.1"/>
    </source>
</evidence>
<feature type="region of interest" description="Disordered" evidence="1">
    <location>
        <begin position="173"/>
        <end position="263"/>
    </location>
</feature>
<accession>A0A3M9MCV0</accession>
<protein>
    <recommendedName>
        <fullName evidence="5">Translocation/assembly module TamB</fullName>
    </recommendedName>
</protein>